<dbReference type="Gene3D" id="3.40.30.10">
    <property type="entry name" value="Glutaredoxin"/>
    <property type="match status" value="1"/>
</dbReference>
<keyword evidence="5" id="KW-0560">Oxidoreductase</keyword>
<proteinExistence type="inferred from homology"/>
<evidence type="ECO:0000256" key="7">
    <source>
        <dbReference type="ARBA" id="ARBA00023284"/>
    </source>
</evidence>
<dbReference type="PROSITE" id="PS51352">
    <property type="entry name" value="THIOREDOXIN_2"/>
    <property type="match status" value="1"/>
</dbReference>
<comment type="subunit">
    <text evidence="1">Monomer.</text>
</comment>
<gene>
    <name evidence="12" type="ORF">METZ01_LOCUS12358</name>
</gene>
<keyword evidence="4" id="KW-0049">Antioxidant</keyword>
<feature type="domain" description="Thioredoxin" evidence="11">
    <location>
        <begin position="4"/>
        <end position="155"/>
    </location>
</feature>
<dbReference type="InterPro" id="IPR013766">
    <property type="entry name" value="Thioredoxin_domain"/>
</dbReference>
<reference evidence="12" key="1">
    <citation type="submission" date="2018-05" db="EMBL/GenBank/DDBJ databases">
        <authorList>
            <person name="Lanie J.A."/>
            <person name="Ng W.-L."/>
            <person name="Kazmierczak K.M."/>
            <person name="Andrzejewski T.M."/>
            <person name="Davidsen T.M."/>
            <person name="Wayne K.J."/>
            <person name="Tettelin H."/>
            <person name="Glass J.I."/>
            <person name="Rusch D."/>
            <person name="Podicherti R."/>
            <person name="Tsui H.-C.T."/>
            <person name="Winkler M.E."/>
        </authorList>
    </citation>
    <scope>NUCLEOTIDE SEQUENCE</scope>
</reference>
<evidence type="ECO:0000256" key="8">
    <source>
        <dbReference type="ARBA" id="ARBA00032824"/>
    </source>
</evidence>
<protein>
    <recommendedName>
        <fullName evidence="2">thioredoxin-dependent peroxiredoxin</fullName>
        <ecNumber evidence="2">1.11.1.24</ecNumber>
    </recommendedName>
    <alternativeName>
        <fullName evidence="8">Thioredoxin peroxidase</fullName>
    </alternativeName>
</protein>
<dbReference type="PANTHER" id="PTHR42801:SF4">
    <property type="entry name" value="AHPC_TSA FAMILY PROTEIN"/>
    <property type="match status" value="1"/>
</dbReference>
<dbReference type="GO" id="GO:0045454">
    <property type="term" value="P:cell redox homeostasis"/>
    <property type="evidence" value="ECO:0007669"/>
    <property type="project" value="TreeGrafter"/>
</dbReference>
<evidence type="ECO:0000256" key="4">
    <source>
        <dbReference type="ARBA" id="ARBA00022862"/>
    </source>
</evidence>
<dbReference type="PIRSF" id="PIRSF000239">
    <property type="entry name" value="AHPC"/>
    <property type="match status" value="1"/>
</dbReference>
<name>A0A381NZ77_9ZZZZ</name>
<keyword evidence="6" id="KW-1015">Disulfide bond</keyword>
<dbReference type="InterPro" id="IPR050924">
    <property type="entry name" value="Peroxiredoxin_BCP/PrxQ"/>
</dbReference>
<sequence length="155" mass="17948">MAKISLGKAVPNFTGTITNDFMFNLSDYKGQNIVIYFYPKDSTPGCTKEGEDFRDFFESFKKNNTVIVGVSRDSVTSHEKFSNKYNFPFKLISDEDEKVCQLFDVIKEKNMYGRKYMGIERSTFLIDQKGILVNEWRKVKVKGHVEQVLEALNKL</sequence>
<evidence type="ECO:0000256" key="5">
    <source>
        <dbReference type="ARBA" id="ARBA00023002"/>
    </source>
</evidence>
<evidence type="ECO:0000256" key="3">
    <source>
        <dbReference type="ARBA" id="ARBA00022559"/>
    </source>
</evidence>
<dbReference type="InterPro" id="IPR024706">
    <property type="entry name" value="Peroxiredoxin_AhpC-typ"/>
</dbReference>
<evidence type="ECO:0000256" key="6">
    <source>
        <dbReference type="ARBA" id="ARBA00023157"/>
    </source>
</evidence>
<dbReference type="Pfam" id="PF00578">
    <property type="entry name" value="AhpC-TSA"/>
    <property type="match status" value="1"/>
</dbReference>
<dbReference type="GO" id="GO:0008379">
    <property type="term" value="F:thioredoxin peroxidase activity"/>
    <property type="evidence" value="ECO:0007669"/>
    <property type="project" value="TreeGrafter"/>
</dbReference>
<dbReference type="CDD" id="cd03017">
    <property type="entry name" value="PRX_BCP"/>
    <property type="match status" value="1"/>
</dbReference>
<comment type="similarity">
    <text evidence="9">Belongs to the peroxiredoxin family. BCP/PrxQ subfamily.</text>
</comment>
<dbReference type="GO" id="GO:0034599">
    <property type="term" value="P:cellular response to oxidative stress"/>
    <property type="evidence" value="ECO:0007669"/>
    <property type="project" value="TreeGrafter"/>
</dbReference>
<evidence type="ECO:0000313" key="12">
    <source>
        <dbReference type="EMBL" id="SUZ59504.1"/>
    </source>
</evidence>
<keyword evidence="3" id="KW-0575">Peroxidase</keyword>
<dbReference type="GO" id="GO:0005737">
    <property type="term" value="C:cytoplasm"/>
    <property type="evidence" value="ECO:0007669"/>
    <property type="project" value="TreeGrafter"/>
</dbReference>
<comment type="catalytic activity">
    <reaction evidence="10">
        <text>a hydroperoxide + [thioredoxin]-dithiol = an alcohol + [thioredoxin]-disulfide + H2O</text>
        <dbReference type="Rhea" id="RHEA:62620"/>
        <dbReference type="Rhea" id="RHEA-COMP:10698"/>
        <dbReference type="Rhea" id="RHEA-COMP:10700"/>
        <dbReference type="ChEBI" id="CHEBI:15377"/>
        <dbReference type="ChEBI" id="CHEBI:29950"/>
        <dbReference type="ChEBI" id="CHEBI:30879"/>
        <dbReference type="ChEBI" id="CHEBI:35924"/>
        <dbReference type="ChEBI" id="CHEBI:50058"/>
        <dbReference type="EC" id="1.11.1.24"/>
    </reaction>
</comment>
<evidence type="ECO:0000256" key="9">
    <source>
        <dbReference type="ARBA" id="ARBA00038489"/>
    </source>
</evidence>
<dbReference type="FunFam" id="3.40.30.10:FF:000007">
    <property type="entry name" value="Thioredoxin-dependent thiol peroxidase"/>
    <property type="match status" value="1"/>
</dbReference>
<dbReference type="AlphaFoldDB" id="A0A381NZ77"/>
<dbReference type="InterPro" id="IPR036249">
    <property type="entry name" value="Thioredoxin-like_sf"/>
</dbReference>
<dbReference type="SUPFAM" id="SSF52833">
    <property type="entry name" value="Thioredoxin-like"/>
    <property type="match status" value="1"/>
</dbReference>
<dbReference type="EMBL" id="UINC01000682">
    <property type="protein sequence ID" value="SUZ59504.1"/>
    <property type="molecule type" value="Genomic_DNA"/>
</dbReference>
<keyword evidence="7" id="KW-0676">Redox-active center</keyword>
<dbReference type="EC" id="1.11.1.24" evidence="2"/>
<evidence type="ECO:0000256" key="2">
    <source>
        <dbReference type="ARBA" id="ARBA00013017"/>
    </source>
</evidence>
<evidence type="ECO:0000259" key="11">
    <source>
        <dbReference type="PROSITE" id="PS51352"/>
    </source>
</evidence>
<organism evidence="12">
    <name type="scientific">marine metagenome</name>
    <dbReference type="NCBI Taxonomy" id="408172"/>
    <lineage>
        <taxon>unclassified sequences</taxon>
        <taxon>metagenomes</taxon>
        <taxon>ecological metagenomes</taxon>
    </lineage>
</organism>
<evidence type="ECO:0000256" key="1">
    <source>
        <dbReference type="ARBA" id="ARBA00011245"/>
    </source>
</evidence>
<accession>A0A381NZ77</accession>
<evidence type="ECO:0000256" key="10">
    <source>
        <dbReference type="ARBA" id="ARBA00049091"/>
    </source>
</evidence>
<dbReference type="PANTHER" id="PTHR42801">
    <property type="entry name" value="THIOREDOXIN-DEPENDENT PEROXIDE REDUCTASE"/>
    <property type="match status" value="1"/>
</dbReference>
<dbReference type="InterPro" id="IPR000866">
    <property type="entry name" value="AhpC/TSA"/>
</dbReference>